<evidence type="ECO:0000256" key="1">
    <source>
        <dbReference type="SAM" id="MobiDB-lite"/>
    </source>
</evidence>
<dbReference type="Proteomes" id="UP000019487">
    <property type="component" value="Unassembled WGS sequence"/>
</dbReference>
<reference evidence="2 3" key="1">
    <citation type="journal article" date="2014" name="Genome Announc.">
        <title>Draft genome sequence of Sclerotinia borealis, a psychrophilic plant pathogenic fungus.</title>
        <authorList>
            <person name="Mardanov A.V."/>
            <person name="Beletsky A.V."/>
            <person name="Kadnikov V.V."/>
            <person name="Ignatov A.N."/>
            <person name="Ravin N.V."/>
        </authorList>
    </citation>
    <scope>NUCLEOTIDE SEQUENCE [LARGE SCALE GENOMIC DNA]</scope>
    <source>
        <strain evidence="3">F-4157</strain>
    </source>
</reference>
<dbReference type="AlphaFoldDB" id="W9CFF7"/>
<comment type="caution">
    <text evidence="2">The sequence shown here is derived from an EMBL/GenBank/DDBJ whole genome shotgun (WGS) entry which is preliminary data.</text>
</comment>
<accession>W9CFF7</accession>
<evidence type="ECO:0000313" key="3">
    <source>
        <dbReference type="Proteomes" id="UP000019487"/>
    </source>
</evidence>
<name>W9CFF7_SCLBF</name>
<dbReference type="OrthoDB" id="420564at2759"/>
<proteinExistence type="predicted"/>
<evidence type="ECO:0000313" key="2">
    <source>
        <dbReference type="EMBL" id="ESZ95477.1"/>
    </source>
</evidence>
<dbReference type="STRING" id="1432307.W9CFF7"/>
<feature type="region of interest" description="Disordered" evidence="1">
    <location>
        <begin position="1"/>
        <end position="21"/>
    </location>
</feature>
<organism evidence="2 3">
    <name type="scientific">Sclerotinia borealis (strain F-4128)</name>
    <dbReference type="NCBI Taxonomy" id="1432307"/>
    <lineage>
        <taxon>Eukaryota</taxon>
        <taxon>Fungi</taxon>
        <taxon>Dikarya</taxon>
        <taxon>Ascomycota</taxon>
        <taxon>Pezizomycotina</taxon>
        <taxon>Leotiomycetes</taxon>
        <taxon>Helotiales</taxon>
        <taxon>Sclerotiniaceae</taxon>
        <taxon>Sclerotinia</taxon>
    </lineage>
</organism>
<keyword evidence="3" id="KW-1185">Reference proteome</keyword>
<dbReference type="EMBL" id="AYSA01000184">
    <property type="protein sequence ID" value="ESZ95477.1"/>
    <property type="molecule type" value="Genomic_DNA"/>
</dbReference>
<protein>
    <submittedName>
        <fullName evidence="2">Geranylgeranyl pyrophosphate synthetase</fullName>
    </submittedName>
</protein>
<sequence>MGNVGGYESHHRHRAKVTEPTKPIAPTKTAIKISNHHYEIELSKIPYLAAYARFEANTKANTNPGSLLVHGPIALFEVALIGIRLGYGNCFDFLPAELPHYHTLCDTYDFLQVDGLTKQSFEQIKRDMKLDMFKARDAAFRLVYLILIGEFKDDELDSNKAYNVVLYVLGHHEIFTPQIRRVVRAAY</sequence>
<gene>
    <name evidence="2" type="ORF">SBOR_4131</name>
</gene>
<dbReference type="HOGENOM" id="CLU_087058_0_0_1"/>